<dbReference type="AlphaFoldDB" id="A0A195D219"/>
<feature type="compositionally biased region" description="Basic and acidic residues" evidence="1">
    <location>
        <begin position="8"/>
        <end position="20"/>
    </location>
</feature>
<dbReference type="Proteomes" id="UP000078542">
    <property type="component" value="Unassembled WGS sequence"/>
</dbReference>
<accession>A0A195D219</accession>
<proteinExistence type="predicted"/>
<name>A0A195D219_9HYME</name>
<organism evidence="2 3">
    <name type="scientific">Cyphomyrmex costatus</name>
    <dbReference type="NCBI Taxonomy" id="456900"/>
    <lineage>
        <taxon>Eukaryota</taxon>
        <taxon>Metazoa</taxon>
        <taxon>Ecdysozoa</taxon>
        <taxon>Arthropoda</taxon>
        <taxon>Hexapoda</taxon>
        <taxon>Insecta</taxon>
        <taxon>Pterygota</taxon>
        <taxon>Neoptera</taxon>
        <taxon>Endopterygota</taxon>
        <taxon>Hymenoptera</taxon>
        <taxon>Apocrita</taxon>
        <taxon>Aculeata</taxon>
        <taxon>Formicoidea</taxon>
        <taxon>Formicidae</taxon>
        <taxon>Myrmicinae</taxon>
        <taxon>Cyphomyrmex</taxon>
    </lineage>
</organism>
<keyword evidence="3" id="KW-1185">Reference proteome</keyword>
<feature type="region of interest" description="Disordered" evidence="1">
    <location>
        <begin position="1"/>
        <end position="20"/>
    </location>
</feature>
<reference evidence="2 3" key="1">
    <citation type="submission" date="2016-03" db="EMBL/GenBank/DDBJ databases">
        <title>Cyphomyrmex costatus WGS genome.</title>
        <authorList>
            <person name="Nygaard S."/>
            <person name="Hu H."/>
            <person name="Boomsma J."/>
            <person name="Zhang G."/>
        </authorList>
    </citation>
    <scope>NUCLEOTIDE SEQUENCE [LARGE SCALE GENOMIC DNA]</scope>
    <source>
        <strain evidence="2">MS0001</strain>
        <tissue evidence="2">Whole body</tissue>
    </source>
</reference>
<dbReference type="EMBL" id="KQ976948">
    <property type="protein sequence ID" value="KYN06891.1"/>
    <property type="molecule type" value="Genomic_DNA"/>
</dbReference>
<gene>
    <name evidence="2" type="ORF">ALC62_02126</name>
</gene>
<protein>
    <submittedName>
        <fullName evidence="2">Uncharacterized protein</fullName>
    </submittedName>
</protein>
<evidence type="ECO:0000313" key="3">
    <source>
        <dbReference type="Proteomes" id="UP000078542"/>
    </source>
</evidence>
<evidence type="ECO:0000256" key="1">
    <source>
        <dbReference type="SAM" id="MobiDB-lite"/>
    </source>
</evidence>
<sequence>MGGQWLRRRGEKEQKGIGDDRLEKTVSGRYRGREVKRGYWRASDINLKALQVAREKTDIKGYPTDKRNCSQAGRQRAARARRDGRKWINEGVKDSLESTCKPQRRATAVTWYLGGVGDERSRCNTDVSHRNSQTDNVRAERVAVTGLLHIPARASKRALRLPEVQPRVSGKRG</sequence>
<evidence type="ECO:0000313" key="2">
    <source>
        <dbReference type="EMBL" id="KYN06891.1"/>
    </source>
</evidence>